<organism evidence="2 3">
    <name type="scientific">Candidatus Bacteroides intestinipullorum</name>
    <dbReference type="NCBI Taxonomy" id="2838471"/>
    <lineage>
        <taxon>Bacteria</taxon>
        <taxon>Pseudomonadati</taxon>
        <taxon>Bacteroidota</taxon>
        <taxon>Bacteroidia</taxon>
        <taxon>Bacteroidales</taxon>
        <taxon>Bacteroidaceae</taxon>
        <taxon>Bacteroides</taxon>
    </lineage>
</organism>
<reference evidence="2" key="1">
    <citation type="journal article" date="2021" name="PeerJ">
        <title>Extensive microbial diversity within the chicken gut microbiome revealed by metagenomics and culture.</title>
        <authorList>
            <person name="Gilroy R."/>
            <person name="Ravi A."/>
            <person name="Getino M."/>
            <person name="Pursley I."/>
            <person name="Horton D.L."/>
            <person name="Alikhan N.F."/>
            <person name="Baker D."/>
            <person name="Gharbi K."/>
            <person name="Hall N."/>
            <person name="Watson M."/>
            <person name="Adriaenssens E.M."/>
            <person name="Foster-Nyarko E."/>
            <person name="Jarju S."/>
            <person name="Secka A."/>
            <person name="Antonio M."/>
            <person name="Oren A."/>
            <person name="Chaudhuri R.R."/>
            <person name="La Ragione R."/>
            <person name="Hildebrand F."/>
            <person name="Pallen M.J."/>
        </authorList>
    </citation>
    <scope>NUCLEOTIDE SEQUENCE</scope>
    <source>
        <strain evidence="2">B3-3758</strain>
    </source>
</reference>
<dbReference type="InterPro" id="IPR012338">
    <property type="entry name" value="Beta-lactam/transpept-like"/>
</dbReference>
<reference evidence="2" key="2">
    <citation type="submission" date="2021-04" db="EMBL/GenBank/DDBJ databases">
        <authorList>
            <person name="Gilroy R."/>
        </authorList>
    </citation>
    <scope>NUCLEOTIDE SEQUENCE</scope>
    <source>
        <strain evidence="2">B3-3758</strain>
    </source>
</reference>
<dbReference type="PANTHER" id="PTHR43283:SF7">
    <property type="entry name" value="BETA-LACTAMASE-RELATED DOMAIN-CONTAINING PROTEIN"/>
    <property type="match status" value="1"/>
</dbReference>
<proteinExistence type="predicted"/>
<dbReference type="Gene3D" id="3.40.710.10">
    <property type="entry name" value="DD-peptidase/beta-lactamase superfamily"/>
    <property type="match status" value="1"/>
</dbReference>
<dbReference type="PANTHER" id="PTHR43283">
    <property type="entry name" value="BETA-LACTAMASE-RELATED"/>
    <property type="match status" value="1"/>
</dbReference>
<dbReference type="InterPro" id="IPR050789">
    <property type="entry name" value="Diverse_Enzym_Activities"/>
</dbReference>
<evidence type="ECO:0000259" key="1">
    <source>
        <dbReference type="Pfam" id="PF00144"/>
    </source>
</evidence>
<comment type="caution">
    <text evidence="2">The sequence shown here is derived from an EMBL/GenBank/DDBJ whole genome shotgun (WGS) entry which is preliminary data.</text>
</comment>
<evidence type="ECO:0000313" key="2">
    <source>
        <dbReference type="EMBL" id="MBU3814980.1"/>
    </source>
</evidence>
<feature type="domain" description="Beta-lactamase-related" evidence="1">
    <location>
        <begin position="59"/>
        <end position="306"/>
    </location>
</feature>
<dbReference type="Proteomes" id="UP000824236">
    <property type="component" value="Unassembled WGS sequence"/>
</dbReference>
<dbReference type="SUPFAM" id="SSF56601">
    <property type="entry name" value="beta-lactamase/transpeptidase-like"/>
    <property type="match status" value="1"/>
</dbReference>
<dbReference type="Pfam" id="PF00144">
    <property type="entry name" value="Beta-lactamase"/>
    <property type="match status" value="1"/>
</dbReference>
<accession>A0A9E2NPK6</accession>
<gene>
    <name evidence="2" type="ORF">H9791_10900</name>
</gene>
<dbReference type="AlphaFoldDB" id="A0A9E2NPK6"/>
<dbReference type="EMBL" id="JAHLFO010000150">
    <property type="protein sequence ID" value="MBU3814980.1"/>
    <property type="molecule type" value="Genomic_DNA"/>
</dbReference>
<protein>
    <submittedName>
        <fullName evidence="2">Beta-lactamase family protein</fullName>
    </submittedName>
</protein>
<evidence type="ECO:0000313" key="3">
    <source>
        <dbReference type="Proteomes" id="UP000824236"/>
    </source>
</evidence>
<name>A0A9E2NPK6_9BACE</name>
<dbReference type="InterPro" id="IPR001466">
    <property type="entry name" value="Beta-lactam-related"/>
</dbReference>
<sequence>MKNRSFFLLVSVLFVFPLWMRAQVGELPRSVPEAEGVPSRAIAELFDSLMALPHTDIHSVMVLRHGKVIAEMYPAPFAARYRHTMYSCSKTFVSAAVGLAIADNRLQLTDRVATLLPEYLPDTISGNLAAMNVRDLLTMTSGITPDWDMRSQTPDWIKTYLSKPVSGVGSKFQYDSISTYLLAAIVQKATGMTLLEYLQLKLFNPMHITEVAWELSPEGYNTGGWGLHIQPESLAKFGQLLLDGGKWQGRQLLPARWVKEMMTEQQPGTGYGYQMWQCEYPGAWRADGALGQYILIVPDKDMVVVITECTLINGVNQRRLVWNRLLPSVADTALPLADRDNKRLQRKEAAYALPVVEGSAFRSNSLDGHRILLEENKYGWQSLTLHTDRARREVHMDVTTVRGEAYTLSFGYKTWLTATMEACPPYSIAPVDAFKGIGRSFHTAGSYAWATRDVLRLRVHYVDWISALTLDFRTEGRDVTLSVAENYAQGVVTIKGSLAE</sequence>